<feature type="domain" description="Guanylate cyclase" evidence="15">
    <location>
        <begin position="390"/>
        <end position="521"/>
    </location>
</feature>
<keyword evidence="4" id="KW-0732">Signal</keyword>
<comment type="subcellular location">
    <subcellularLocation>
        <location evidence="1">Membrane</location>
        <topology evidence="1">Single-pass type I membrane protein</topology>
    </subcellularLocation>
</comment>
<evidence type="ECO:0000256" key="2">
    <source>
        <dbReference type="ARBA" id="ARBA00012202"/>
    </source>
</evidence>
<keyword evidence="9" id="KW-0675">Receptor</keyword>
<sequence length="618" mass="68946">MTCVNSCFSKLHVPNKATVSPIFETKKSQLEEATRKHLSNENLRRNSRGLLVKVYLVCVISSILTITLTLVDVVLDSMSIISCDTSSTSLQSNTKKIQTTVGVLKYIGAIVLRVEILNDSVVQERINSTLKATEHYLMEYCTSYDFFNPVLCNSQGTLNQTVVRNMQFLNASVFENGFSVIISNTLRKTNEIKLADISSYLKYKAVVESCYFLLMDMIECGLAAINPGMAFLSKGYHEAKVVYLNAVHDVGYNESLLDLVCLDLSGTNTFDSYVDHVLYVTNNMLTLMYHYQQNMIVAFNNQIAFHVTRIVCICILSFFIFILLFVVVKTVRTFKKGLYSFAEELSDKTELLEKEKKITEDILFQMIPKSVVSHLKSRRGVCAELFDSVTVYFSDVVGFTAISAKITPMQVVELLNTIYSIFDVRIETYDVYKVETIGDAYMVASGVPNRNGQKHVEEIATMAIDLLAAIKQVGLPPAVGKDHIQIRIGIHTGPCVAGVVGIKMPRYCLFGDTVNTASRMESSGQPMKIHCSEAAHDILSTGGRFTFVPRGEVEIKGKGKMLTFWLKGRDDMDEINDSMVCKFVPKRKKRGGTLMSDSNTTLFSKTASSLTDVAQSED</sequence>
<dbReference type="GO" id="GO:0035556">
    <property type="term" value="P:intracellular signal transduction"/>
    <property type="evidence" value="ECO:0007669"/>
    <property type="project" value="InterPro"/>
</dbReference>
<reference evidence="17" key="1">
    <citation type="submission" date="2025-08" db="UniProtKB">
        <authorList>
            <consortium name="RefSeq"/>
        </authorList>
    </citation>
    <scope>IDENTIFICATION</scope>
    <source>
        <tissue evidence="17">Whole sample</tissue>
    </source>
</reference>
<dbReference type="PROSITE" id="PS50125">
    <property type="entry name" value="GUANYLATE_CYCLASE_2"/>
    <property type="match status" value="1"/>
</dbReference>
<evidence type="ECO:0000256" key="3">
    <source>
        <dbReference type="ARBA" id="ARBA00022692"/>
    </source>
</evidence>
<dbReference type="GO" id="GO:0007168">
    <property type="term" value="P:receptor guanylyl cyclase signaling pathway"/>
    <property type="evidence" value="ECO:0007669"/>
    <property type="project" value="TreeGrafter"/>
</dbReference>
<dbReference type="SUPFAM" id="SSF55073">
    <property type="entry name" value="Nucleotide cyclase"/>
    <property type="match status" value="1"/>
</dbReference>
<dbReference type="GeneID" id="111132182"/>
<dbReference type="FunFam" id="3.30.70.1230:FF:000004">
    <property type="entry name" value="Guanylate cyclase"/>
    <property type="match status" value="1"/>
</dbReference>
<keyword evidence="6 14" id="KW-1133">Transmembrane helix</keyword>
<evidence type="ECO:0000256" key="13">
    <source>
        <dbReference type="RuleBase" id="RU000405"/>
    </source>
</evidence>
<dbReference type="GO" id="GO:0001653">
    <property type="term" value="F:peptide receptor activity"/>
    <property type="evidence" value="ECO:0007669"/>
    <property type="project" value="TreeGrafter"/>
</dbReference>
<comment type="similarity">
    <text evidence="13">Belongs to the adenylyl cyclase class-4/guanylyl cyclase family.</text>
</comment>
<evidence type="ECO:0000313" key="16">
    <source>
        <dbReference type="Proteomes" id="UP000694844"/>
    </source>
</evidence>
<name>A0A8B8E869_CRAVI</name>
<evidence type="ECO:0000256" key="14">
    <source>
        <dbReference type="SAM" id="Phobius"/>
    </source>
</evidence>
<dbReference type="GO" id="GO:0004383">
    <property type="term" value="F:guanylate cyclase activity"/>
    <property type="evidence" value="ECO:0007669"/>
    <property type="project" value="UniProtKB-EC"/>
</dbReference>
<feature type="transmembrane region" description="Helical" evidence="14">
    <location>
        <begin position="54"/>
        <end position="75"/>
    </location>
</feature>
<dbReference type="InterPro" id="IPR029787">
    <property type="entry name" value="Nucleotide_cyclase"/>
</dbReference>
<feature type="transmembrane region" description="Helical" evidence="14">
    <location>
        <begin position="303"/>
        <end position="328"/>
    </location>
</feature>
<gene>
    <name evidence="17" type="primary">LOC111132182</name>
</gene>
<keyword evidence="7" id="KW-0342">GTP-binding</keyword>
<dbReference type="InterPro" id="IPR001054">
    <property type="entry name" value="A/G_cyclase"/>
</dbReference>
<evidence type="ECO:0000259" key="15">
    <source>
        <dbReference type="PROSITE" id="PS50125"/>
    </source>
</evidence>
<keyword evidence="12" id="KW-0141">cGMP biosynthesis</keyword>
<dbReference type="CDD" id="cd07302">
    <property type="entry name" value="CHD"/>
    <property type="match status" value="1"/>
</dbReference>
<dbReference type="EC" id="4.6.1.2" evidence="2"/>
<evidence type="ECO:0000256" key="10">
    <source>
        <dbReference type="ARBA" id="ARBA00023180"/>
    </source>
</evidence>
<dbReference type="InterPro" id="IPR018297">
    <property type="entry name" value="A/G_cyclase_CS"/>
</dbReference>
<dbReference type="KEGG" id="cvn:111132182"/>
<dbReference type="SMART" id="SM00044">
    <property type="entry name" value="CYCc"/>
    <property type="match status" value="1"/>
</dbReference>
<keyword evidence="16" id="KW-1185">Reference proteome</keyword>
<keyword evidence="5" id="KW-0547">Nucleotide-binding</keyword>
<evidence type="ECO:0000256" key="4">
    <source>
        <dbReference type="ARBA" id="ARBA00022729"/>
    </source>
</evidence>
<dbReference type="Gene3D" id="3.30.70.1230">
    <property type="entry name" value="Nucleotide cyclase"/>
    <property type="match status" value="1"/>
</dbReference>
<organism evidence="16 17">
    <name type="scientific">Crassostrea virginica</name>
    <name type="common">Eastern oyster</name>
    <dbReference type="NCBI Taxonomy" id="6565"/>
    <lineage>
        <taxon>Eukaryota</taxon>
        <taxon>Metazoa</taxon>
        <taxon>Spiralia</taxon>
        <taxon>Lophotrochozoa</taxon>
        <taxon>Mollusca</taxon>
        <taxon>Bivalvia</taxon>
        <taxon>Autobranchia</taxon>
        <taxon>Pteriomorphia</taxon>
        <taxon>Ostreida</taxon>
        <taxon>Ostreoidea</taxon>
        <taxon>Ostreidae</taxon>
        <taxon>Crassostrea</taxon>
    </lineage>
</organism>
<evidence type="ECO:0000256" key="12">
    <source>
        <dbReference type="ARBA" id="ARBA00023293"/>
    </source>
</evidence>
<evidence type="ECO:0000256" key="1">
    <source>
        <dbReference type="ARBA" id="ARBA00004479"/>
    </source>
</evidence>
<dbReference type="InterPro" id="IPR050401">
    <property type="entry name" value="Cyclic_nucleotide_synthase"/>
</dbReference>
<dbReference type="Pfam" id="PF00211">
    <property type="entry name" value="Guanylate_cyc"/>
    <property type="match status" value="1"/>
</dbReference>
<evidence type="ECO:0000256" key="9">
    <source>
        <dbReference type="ARBA" id="ARBA00023170"/>
    </source>
</evidence>
<dbReference type="GO" id="GO:0004016">
    <property type="term" value="F:adenylate cyclase activity"/>
    <property type="evidence" value="ECO:0007669"/>
    <property type="project" value="TreeGrafter"/>
</dbReference>
<evidence type="ECO:0000256" key="11">
    <source>
        <dbReference type="ARBA" id="ARBA00023239"/>
    </source>
</evidence>
<evidence type="ECO:0000256" key="8">
    <source>
        <dbReference type="ARBA" id="ARBA00023136"/>
    </source>
</evidence>
<dbReference type="GO" id="GO:0005886">
    <property type="term" value="C:plasma membrane"/>
    <property type="evidence" value="ECO:0007669"/>
    <property type="project" value="TreeGrafter"/>
</dbReference>
<proteinExistence type="inferred from homology"/>
<dbReference type="PROSITE" id="PS00452">
    <property type="entry name" value="GUANYLATE_CYCLASE_1"/>
    <property type="match status" value="1"/>
</dbReference>
<dbReference type="Gene3D" id="6.10.250.780">
    <property type="match status" value="1"/>
</dbReference>
<keyword evidence="3 14" id="KW-0812">Transmembrane</keyword>
<keyword evidence="10" id="KW-0325">Glycoprotein</keyword>
<dbReference type="OrthoDB" id="60033at2759"/>
<dbReference type="AlphaFoldDB" id="A0A8B8E869"/>
<evidence type="ECO:0000256" key="6">
    <source>
        <dbReference type="ARBA" id="ARBA00022989"/>
    </source>
</evidence>
<accession>A0A8B8E869</accession>
<dbReference type="PANTHER" id="PTHR11920:SF501">
    <property type="entry name" value="GUANYLATE CYCLASE 32E"/>
    <property type="match status" value="1"/>
</dbReference>
<keyword evidence="11 13" id="KW-0456">Lyase</keyword>
<dbReference type="PANTHER" id="PTHR11920">
    <property type="entry name" value="GUANYLYL CYCLASE"/>
    <property type="match status" value="1"/>
</dbReference>
<keyword evidence="8 14" id="KW-0472">Membrane</keyword>
<evidence type="ECO:0000256" key="7">
    <source>
        <dbReference type="ARBA" id="ARBA00023134"/>
    </source>
</evidence>
<dbReference type="GO" id="GO:0005525">
    <property type="term" value="F:GTP binding"/>
    <property type="evidence" value="ECO:0007669"/>
    <property type="project" value="UniProtKB-KW"/>
</dbReference>
<protein>
    <recommendedName>
        <fullName evidence="2">guanylate cyclase</fullName>
        <ecNumber evidence="2">4.6.1.2</ecNumber>
    </recommendedName>
</protein>
<dbReference type="RefSeq" id="XP_022335661.1">
    <property type="nucleotide sequence ID" value="XM_022479953.1"/>
</dbReference>
<evidence type="ECO:0000313" key="17">
    <source>
        <dbReference type="RefSeq" id="XP_022335661.1"/>
    </source>
</evidence>
<dbReference type="Proteomes" id="UP000694844">
    <property type="component" value="Chromosome 5"/>
</dbReference>
<evidence type="ECO:0000256" key="5">
    <source>
        <dbReference type="ARBA" id="ARBA00022741"/>
    </source>
</evidence>